<name>A0ABU4T8G7_9PSEU</name>
<dbReference type="PROSITE" id="PS50914">
    <property type="entry name" value="BON"/>
    <property type="match status" value="1"/>
</dbReference>
<evidence type="ECO:0000259" key="3">
    <source>
        <dbReference type="PROSITE" id="PS50914"/>
    </source>
</evidence>
<dbReference type="InterPro" id="IPR000644">
    <property type="entry name" value="CBS_dom"/>
</dbReference>
<evidence type="ECO:0000256" key="1">
    <source>
        <dbReference type="ARBA" id="ARBA00023122"/>
    </source>
</evidence>
<protein>
    <submittedName>
        <fullName evidence="5">CBS domain-containing protein</fullName>
    </submittedName>
</protein>
<feature type="domain" description="BON" evidence="3">
    <location>
        <begin position="146"/>
        <end position="213"/>
    </location>
</feature>
<proteinExistence type="predicted"/>
<sequence length="221" mass="23264">MNEPKTADVMCRRVVTAALDSSFKELVGMMIVHEVSAIPVVDSAGHPVGVVSEADLAAKLEFHGGGENPPVLAGTHRRVRWRKSSATVAADLMTTPVATVTDDVSLCTALRLLAGEHASLLCVVNGAGTLVGALTGRDALRLFLRGDDAIRADLELRLLPASTRARGVTVHVSGGVVTLDGTLCLHSATERAEWIARGVPGVITVRNRLSFDVDDLMITGL</sequence>
<gene>
    <name evidence="5" type="ORF">SK803_28840</name>
</gene>
<reference evidence="5 6" key="1">
    <citation type="submission" date="2023-11" db="EMBL/GenBank/DDBJ databases">
        <title>Lentzea sokolovensis, sp. nov., Lentzea kristufkii, sp. nov., and Lentzea miocenensis, sp. nov., rare actinobacteria from Sokolov Coal Basin, Miocene lacustrine sediment, Czech Republic.</title>
        <authorList>
            <person name="Lara A."/>
            <person name="Kotroba L."/>
            <person name="Nouioui I."/>
            <person name="Neumann-Schaal M."/>
            <person name="Mast Y."/>
            <person name="Chronakova A."/>
        </authorList>
    </citation>
    <scope>NUCLEOTIDE SEQUENCE [LARGE SCALE GENOMIC DNA]</scope>
    <source>
        <strain evidence="5 6">BCCO 10_0856</strain>
    </source>
</reference>
<dbReference type="PANTHER" id="PTHR43080">
    <property type="entry name" value="CBS DOMAIN-CONTAINING PROTEIN CBSX3, MITOCHONDRIAL"/>
    <property type="match status" value="1"/>
</dbReference>
<organism evidence="5 6">
    <name type="scientific">Lentzea miocenica</name>
    <dbReference type="NCBI Taxonomy" id="3095431"/>
    <lineage>
        <taxon>Bacteria</taxon>
        <taxon>Bacillati</taxon>
        <taxon>Actinomycetota</taxon>
        <taxon>Actinomycetes</taxon>
        <taxon>Pseudonocardiales</taxon>
        <taxon>Pseudonocardiaceae</taxon>
        <taxon>Lentzea</taxon>
    </lineage>
</organism>
<comment type="caution">
    <text evidence="5">The sequence shown here is derived from an EMBL/GenBank/DDBJ whole genome shotgun (WGS) entry which is preliminary data.</text>
</comment>
<dbReference type="Pfam" id="PF04972">
    <property type="entry name" value="BON"/>
    <property type="match status" value="1"/>
</dbReference>
<dbReference type="InterPro" id="IPR046342">
    <property type="entry name" value="CBS_dom_sf"/>
</dbReference>
<dbReference type="Gene3D" id="3.10.580.10">
    <property type="entry name" value="CBS-domain"/>
    <property type="match status" value="1"/>
</dbReference>
<dbReference type="Proteomes" id="UP001285521">
    <property type="component" value="Unassembled WGS sequence"/>
</dbReference>
<dbReference type="Pfam" id="PF00571">
    <property type="entry name" value="CBS"/>
    <property type="match status" value="2"/>
</dbReference>
<dbReference type="InterPro" id="IPR051257">
    <property type="entry name" value="Diverse_CBS-Domain"/>
</dbReference>
<dbReference type="Gene3D" id="3.30.1340.30">
    <property type="match status" value="1"/>
</dbReference>
<dbReference type="PANTHER" id="PTHR43080:SF29">
    <property type="entry name" value="OS02G0818000 PROTEIN"/>
    <property type="match status" value="1"/>
</dbReference>
<evidence type="ECO:0000256" key="2">
    <source>
        <dbReference type="PROSITE-ProRule" id="PRU00703"/>
    </source>
</evidence>
<accession>A0ABU4T8G7</accession>
<evidence type="ECO:0000313" key="5">
    <source>
        <dbReference type="EMBL" id="MDX8034242.1"/>
    </source>
</evidence>
<keyword evidence="6" id="KW-1185">Reference proteome</keyword>
<dbReference type="EMBL" id="JAXAVW010000025">
    <property type="protein sequence ID" value="MDX8034242.1"/>
    <property type="molecule type" value="Genomic_DNA"/>
</dbReference>
<keyword evidence="1 2" id="KW-0129">CBS domain</keyword>
<dbReference type="SMART" id="SM00116">
    <property type="entry name" value="CBS"/>
    <property type="match status" value="2"/>
</dbReference>
<dbReference type="PROSITE" id="PS51371">
    <property type="entry name" value="CBS"/>
    <property type="match status" value="2"/>
</dbReference>
<feature type="domain" description="CBS" evidence="4">
    <location>
        <begin position="93"/>
        <end position="149"/>
    </location>
</feature>
<dbReference type="SUPFAM" id="SSF54631">
    <property type="entry name" value="CBS-domain pair"/>
    <property type="match status" value="1"/>
</dbReference>
<evidence type="ECO:0000259" key="4">
    <source>
        <dbReference type="PROSITE" id="PS51371"/>
    </source>
</evidence>
<dbReference type="RefSeq" id="WP_319969264.1">
    <property type="nucleotide sequence ID" value="NZ_JAXAVW010000025.1"/>
</dbReference>
<feature type="domain" description="CBS" evidence="4">
    <location>
        <begin position="10"/>
        <end position="67"/>
    </location>
</feature>
<evidence type="ECO:0000313" key="6">
    <source>
        <dbReference type="Proteomes" id="UP001285521"/>
    </source>
</evidence>
<dbReference type="InterPro" id="IPR007055">
    <property type="entry name" value="BON_dom"/>
</dbReference>